<protein>
    <recommendedName>
        <fullName evidence="4">Outer membrane protein beta-barrel domain-containing protein</fullName>
    </recommendedName>
</protein>
<gene>
    <name evidence="2" type="ORF">DEH84_12970</name>
</gene>
<dbReference type="EMBL" id="CP029210">
    <property type="protein sequence ID" value="AWI54232.1"/>
    <property type="molecule type" value="Genomic_DNA"/>
</dbReference>
<feature type="chain" id="PRO_5016095590" description="Outer membrane protein beta-barrel domain-containing protein" evidence="1">
    <location>
        <begin position="25"/>
        <end position="243"/>
    </location>
</feature>
<reference evidence="2 3" key="1">
    <citation type="submission" date="2018-05" db="EMBL/GenBank/DDBJ databases">
        <title>complete genome sequence of Aquabacterium olei NBRC 110486.</title>
        <authorList>
            <person name="Tang B."/>
            <person name="Chang J."/>
            <person name="Zhang L."/>
            <person name="Yang H."/>
        </authorList>
    </citation>
    <scope>NUCLEOTIDE SEQUENCE [LARGE SCALE GENOMIC DNA]</scope>
    <source>
        <strain evidence="2 3">NBRC 110486</strain>
    </source>
</reference>
<dbReference type="RefSeq" id="WP_109037228.1">
    <property type="nucleotide sequence ID" value="NZ_CP029210.1"/>
</dbReference>
<sequence>MTHAAFRRAALAVAALTCAAGAHAYEFDALDQLASQGEFRQLAEDLSATLAYKPQAPAEGLGITGFDVGVSVGGTRIKSHRIVERATGSDNVPSTLPTVTLRADKGLPFGIDVGGSYTLIPGTSVRALSGNVKWAFIEGGVLTPAVAVRAFYTQTSGLGDMNLRSQGVDLSVSKGFANVTPYGGVGLVQSRASDDAGRWARERYTQTRLFAGVSVNLLLVNLAFEADRTGDATSASIKAGLRF</sequence>
<organism evidence="2 3">
    <name type="scientific">Aquabacterium olei</name>
    <dbReference type="NCBI Taxonomy" id="1296669"/>
    <lineage>
        <taxon>Bacteria</taxon>
        <taxon>Pseudomonadati</taxon>
        <taxon>Pseudomonadota</taxon>
        <taxon>Betaproteobacteria</taxon>
        <taxon>Burkholderiales</taxon>
        <taxon>Aquabacterium</taxon>
    </lineage>
</organism>
<dbReference type="Proteomes" id="UP000244892">
    <property type="component" value="Chromosome"/>
</dbReference>
<proteinExistence type="predicted"/>
<dbReference type="AlphaFoldDB" id="A0A2U8FT46"/>
<name>A0A2U8FT46_9BURK</name>
<evidence type="ECO:0000313" key="3">
    <source>
        <dbReference type="Proteomes" id="UP000244892"/>
    </source>
</evidence>
<evidence type="ECO:0000313" key="2">
    <source>
        <dbReference type="EMBL" id="AWI54232.1"/>
    </source>
</evidence>
<dbReference type="KEGG" id="aon:DEH84_12970"/>
<evidence type="ECO:0008006" key="4">
    <source>
        <dbReference type="Google" id="ProtNLM"/>
    </source>
</evidence>
<feature type="signal peptide" evidence="1">
    <location>
        <begin position="1"/>
        <end position="24"/>
    </location>
</feature>
<dbReference type="OrthoDB" id="5801242at2"/>
<keyword evidence="3" id="KW-1185">Reference proteome</keyword>
<accession>A0A2U8FT46</accession>
<evidence type="ECO:0000256" key="1">
    <source>
        <dbReference type="SAM" id="SignalP"/>
    </source>
</evidence>
<keyword evidence="1" id="KW-0732">Signal</keyword>